<feature type="domain" description="DUF4143" evidence="2">
    <location>
        <begin position="203"/>
        <end position="348"/>
    </location>
</feature>
<reference evidence="3 4" key="1">
    <citation type="submission" date="2020-08" db="EMBL/GenBank/DDBJ databases">
        <authorList>
            <person name="Liu C."/>
            <person name="Sun Q."/>
        </authorList>
    </citation>
    <scope>NUCLEOTIDE SEQUENCE [LARGE SCALE GENOMIC DNA]</scope>
    <source>
        <strain evidence="3 4">NSJ-61</strain>
    </source>
</reference>
<dbReference type="Proteomes" id="UP000515856">
    <property type="component" value="Chromosome"/>
</dbReference>
<dbReference type="KEGG" id="ehn:H9Q80_14530"/>
<accession>A0A7G9GKX0</accession>
<protein>
    <submittedName>
        <fullName evidence="3">ATP-binding protein</fullName>
    </submittedName>
</protein>
<dbReference type="InterPro" id="IPR025420">
    <property type="entry name" value="DUF4143"/>
</dbReference>
<gene>
    <name evidence="3" type="ORF">H9Q80_14530</name>
</gene>
<dbReference type="InterPro" id="IPR027417">
    <property type="entry name" value="P-loop_NTPase"/>
</dbReference>
<dbReference type="GO" id="GO:0005524">
    <property type="term" value="F:ATP binding"/>
    <property type="evidence" value="ECO:0007669"/>
    <property type="project" value="UniProtKB-KW"/>
</dbReference>
<evidence type="ECO:0000259" key="1">
    <source>
        <dbReference type="Pfam" id="PF13173"/>
    </source>
</evidence>
<dbReference type="Gene3D" id="1.10.10.10">
    <property type="entry name" value="Winged helix-like DNA-binding domain superfamily/Winged helix DNA-binding domain"/>
    <property type="match status" value="1"/>
</dbReference>
<dbReference type="PANTHER" id="PTHR33295">
    <property type="entry name" value="ATPASE"/>
    <property type="match status" value="1"/>
</dbReference>
<dbReference type="Pfam" id="PF13635">
    <property type="entry name" value="DUF4143"/>
    <property type="match status" value="1"/>
</dbReference>
<dbReference type="PANTHER" id="PTHR33295:SF20">
    <property type="entry name" value="ATPASE"/>
    <property type="match status" value="1"/>
</dbReference>
<evidence type="ECO:0000313" key="4">
    <source>
        <dbReference type="Proteomes" id="UP000515856"/>
    </source>
</evidence>
<dbReference type="InterPro" id="IPR041682">
    <property type="entry name" value="AAA_14"/>
</dbReference>
<keyword evidence="3" id="KW-0067">ATP-binding</keyword>
<sequence>MIERPQYVNEIMKYMDKPFVKILTGVRRSGKLTIMLMIKEQLRQKGIQEERILHYNFDSLQYENMKNSRALYEMLSEKLKKSKNRVYLFFDEIQEVQDWEKVVNSLMIDFDTDIYVTGSNSRMMSSEIATYLTGRYISFHIYPLSFREYLTFTKQYRALEDIYKEFLSYVTAGGFPATHLYTMDDEERYAIVKDIYNSTIFSDIVKRAQIRKVDQLERIVKYVFDNVGNTFSVSNISKYLKSQNRSIHVETIYEYLKCLENAYIIQRCARYDIKGKEILKTQEKFYLADPAFQYSVLGYRMDSFSNMLENIVYLELRRNGYDVYVGKIDTAEIDFVAIKRNEKVYIQITQEISQKTTQEREYGNLLEIHDNYPKYVLRTDTWAKGNYEGIHTMHIADFLLLEKY</sequence>
<feature type="domain" description="AAA" evidence="1">
    <location>
        <begin position="20"/>
        <end position="150"/>
    </location>
</feature>
<keyword evidence="4" id="KW-1185">Reference proteome</keyword>
<dbReference type="EMBL" id="CP060636">
    <property type="protein sequence ID" value="QNM11452.1"/>
    <property type="molecule type" value="Genomic_DNA"/>
</dbReference>
<organism evidence="3 4">
    <name type="scientific">[Eubacterium] hominis</name>
    <dbReference type="NCBI Taxonomy" id="2764325"/>
    <lineage>
        <taxon>Bacteria</taxon>
        <taxon>Bacillati</taxon>
        <taxon>Bacillota</taxon>
        <taxon>Erysipelotrichia</taxon>
        <taxon>Erysipelotrichales</taxon>
        <taxon>Erysipelotrichaceae</taxon>
        <taxon>Amedibacillus</taxon>
    </lineage>
</organism>
<dbReference type="Pfam" id="PF13173">
    <property type="entry name" value="AAA_14"/>
    <property type="match status" value="1"/>
</dbReference>
<keyword evidence="3" id="KW-0547">Nucleotide-binding</keyword>
<name>A0A7G9GKX0_9FIRM</name>
<evidence type="ECO:0000313" key="3">
    <source>
        <dbReference type="EMBL" id="QNM11452.1"/>
    </source>
</evidence>
<dbReference type="AlphaFoldDB" id="A0A7G9GKX0"/>
<dbReference type="InterPro" id="IPR036388">
    <property type="entry name" value="WH-like_DNA-bd_sf"/>
</dbReference>
<evidence type="ECO:0000259" key="2">
    <source>
        <dbReference type="Pfam" id="PF13635"/>
    </source>
</evidence>
<proteinExistence type="predicted"/>
<dbReference type="SUPFAM" id="SSF52540">
    <property type="entry name" value="P-loop containing nucleoside triphosphate hydrolases"/>
    <property type="match status" value="1"/>
</dbReference>
<dbReference type="RefSeq" id="WP_117454126.1">
    <property type="nucleotide sequence ID" value="NZ_CP060636.1"/>
</dbReference>